<protein>
    <submittedName>
        <fullName evidence="1">Uncharacterized protein</fullName>
    </submittedName>
</protein>
<dbReference type="EMBL" id="JANJYJ010000010">
    <property type="protein sequence ID" value="KAK3183741.1"/>
    <property type="molecule type" value="Genomic_DNA"/>
</dbReference>
<comment type="caution">
    <text evidence="1">The sequence shown here is derived from an EMBL/GenBank/DDBJ whole genome shotgun (WGS) entry which is preliminary data.</text>
</comment>
<dbReference type="AlphaFoldDB" id="A0AAD9ZK97"/>
<evidence type="ECO:0000313" key="1">
    <source>
        <dbReference type="EMBL" id="KAK3183741.1"/>
    </source>
</evidence>
<keyword evidence="2" id="KW-1185">Reference proteome</keyword>
<proteinExistence type="predicted"/>
<reference evidence="1" key="1">
    <citation type="journal article" date="2023" name="Plant J.">
        <title>Genome sequences and population genomics provide insights into the demographic history, inbreeding, and mutation load of two 'living fossil' tree species of Dipteronia.</title>
        <authorList>
            <person name="Feng Y."/>
            <person name="Comes H.P."/>
            <person name="Chen J."/>
            <person name="Zhu S."/>
            <person name="Lu R."/>
            <person name="Zhang X."/>
            <person name="Li P."/>
            <person name="Qiu J."/>
            <person name="Olsen K.M."/>
            <person name="Qiu Y."/>
        </authorList>
    </citation>
    <scope>NUCLEOTIDE SEQUENCE</scope>
    <source>
        <strain evidence="1">NBL</strain>
    </source>
</reference>
<evidence type="ECO:0000313" key="2">
    <source>
        <dbReference type="Proteomes" id="UP001281410"/>
    </source>
</evidence>
<dbReference type="Gene3D" id="3.30.310.80">
    <property type="entry name" value="Kinase associated domain 1, KA1"/>
    <property type="match status" value="1"/>
</dbReference>
<dbReference type="Proteomes" id="UP001281410">
    <property type="component" value="Unassembled WGS sequence"/>
</dbReference>
<sequence length="74" mass="8225">MVLLGLRKLGRVMLLAEILEIAQKMLVVELKVVGGGSVGGVGVEFEELHWKDLQVGLQDIVHSWHKTDVNVMMM</sequence>
<name>A0AAD9ZK97_9ROSI</name>
<accession>A0AAD9ZK97</accession>
<gene>
    <name evidence="1" type="ORF">Dsin_031027</name>
</gene>
<organism evidence="1 2">
    <name type="scientific">Dipteronia sinensis</name>
    <dbReference type="NCBI Taxonomy" id="43782"/>
    <lineage>
        <taxon>Eukaryota</taxon>
        <taxon>Viridiplantae</taxon>
        <taxon>Streptophyta</taxon>
        <taxon>Embryophyta</taxon>
        <taxon>Tracheophyta</taxon>
        <taxon>Spermatophyta</taxon>
        <taxon>Magnoliopsida</taxon>
        <taxon>eudicotyledons</taxon>
        <taxon>Gunneridae</taxon>
        <taxon>Pentapetalae</taxon>
        <taxon>rosids</taxon>
        <taxon>malvids</taxon>
        <taxon>Sapindales</taxon>
        <taxon>Sapindaceae</taxon>
        <taxon>Hippocastanoideae</taxon>
        <taxon>Acereae</taxon>
        <taxon>Dipteronia</taxon>
    </lineage>
</organism>